<feature type="region of interest" description="Disordered" evidence="1">
    <location>
        <begin position="119"/>
        <end position="138"/>
    </location>
</feature>
<protein>
    <submittedName>
        <fullName evidence="2">Uncharacterized protein</fullName>
    </submittedName>
</protein>
<feature type="region of interest" description="Disordered" evidence="1">
    <location>
        <begin position="70"/>
        <end position="97"/>
    </location>
</feature>
<keyword evidence="3" id="KW-1185">Reference proteome</keyword>
<comment type="caution">
    <text evidence="2">The sequence shown here is derived from an EMBL/GenBank/DDBJ whole genome shotgun (WGS) entry which is preliminary data.</text>
</comment>
<evidence type="ECO:0000256" key="1">
    <source>
        <dbReference type="SAM" id="MobiDB-lite"/>
    </source>
</evidence>
<sequence>MKNEVSKRIQERYPEGNIFTAKVPNDLSAPRPSTWPVIVDTDGFQAVKEETASRSRSRSVTVAPLGGIASRSSAGVKHKPNNSSVFEPATPAKVPRFTSRLQDAEEEIEEDEYLEKYNRRHSLQQAKPSSFEPRPVEHQMSYVTQGTGNKFEPPLQTLEEKAQNHPVAVDSHTKTTP</sequence>
<proteinExistence type="predicted"/>
<gene>
    <name evidence="2" type="ORF">FPHYL_14195</name>
</gene>
<dbReference type="EMBL" id="JAAOAQ010001199">
    <property type="protein sequence ID" value="KAF5529601.1"/>
    <property type="molecule type" value="Genomic_DNA"/>
</dbReference>
<feature type="non-terminal residue" evidence="2">
    <location>
        <position position="177"/>
    </location>
</feature>
<dbReference type="OrthoDB" id="5106956at2759"/>
<evidence type="ECO:0000313" key="2">
    <source>
        <dbReference type="EMBL" id="KAF5529601.1"/>
    </source>
</evidence>
<name>A0A8H5I3L5_9HYPO</name>
<evidence type="ECO:0000313" key="3">
    <source>
        <dbReference type="Proteomes" id="UP000582016"/>
    </source>
</evidence>
<dbReference type="AlphaFoldDB" id="A0A8H5I3L5"/>
<organism evidence="2 3">
    <name type="scientific">Fusarium phyllophilum</name>
    <dbReference type="NCBI Taxonomy" id="47803"/>
    <lineage>
        <taxon>Eukaryota</taxon>
        <taxon>Fungi</taxon>
        <taxon>Dikarya</taxon>
        <taxon>Ascomycota</taxon>
        <taxon>Pezizomycotina</taxon>
        <taxon>Sordariomycetes</taxon>
        <taxon>Hypocreomycetidae</taxon>
        <taxon>Hypocreales</taxon>
        <taxon>Nectriaceae</taxon>
        <taxon>Fusarium</taxon>
        <taxon>Fusarium fujikuroi species complex</taxon>
    </lineage>
</organism>
<dbReference type="Proteomes" id="UP000582016">
    <property type="component" value="Unassembled WGS sequence"/>
</dbReference>
<feature type="region of interest" description="Disordered" evidence="1">
    <location>
        <begin position="145"/>
        <end position="177"/>
    </location>
</feature>
<accession>A0A8H5I3L5</accession>
<reference evidence="2 3" key="1">
    <citation type="submission" date="2020-05" db="EMBL/GenBank/DDBJ databases">
        <title>Identification and distribution of gene clusters putatively required for synthesis of sphingolipid metabolism inhibitors in phylogenetically diverse species of the filamentous fungus Fusarium.</title>
        <authorList>
            <person name="Kim H.-S."/>
            <person name="Busman M."/>
            <person name="Brown D.W."/>
            <person name="Divon H."/>
            <person name="Uhlig S."/>
            <person name="Proctor R.H."/>
        </authorList>
    </citation>
    <scope>NUCLEOTIDE SEQUENCE [LARGE SCALE GENOMIC DNA]</scope>
    <source>
        <strain evidence="2 3">NRRL 13617</strain>
    </source>
</reference>